<organism evidence="1 2">
    <name type="scientific">Nicotiana tabacum</name>
    <name type="common">Common tobacco</name>
    <dbReference type="NCBI Taxonomy" id="4097"/>
    <lineage>
        <taxon>Eukaryota</taxon>
        <taxon>Viridiplantae</taxon>
        <taxon>Streptophyta</taxon>
        <taxon>Embryophyta</taxon>
        <taxon>Tracheophyta</taxon>
        <taxon>Spermatophyta</taxon>
        <taxon>Magnoliopsida</taxon>
        <taxon>eudicotyledons</taxon>
        <taxon>Gunneridae</taxon>
        <taxon>Pentapetalae</taxon>
        <taxon>asterids</taxon>
        <taxon>lamiids</taxon>
        <taxon>Solanales</taxon>
        <taxon>Solanaceae</taxon>
        <taxon>Nicotianoideae</taxon>
        <taxon>Nicotianeae</taxon>
        <taxon>Nicotiana</taxon>
    </lineage>
</organism>
<accession>A0A1S3YKG2</accession>
<dbReference type="OrthoDB" id="663550at2759"/>
<proteinExistence type="predicted"/>
<keyword evidence="1" id="KW-1185">Reference proteome</keyword>
<dbReference type="Proteomes" id="UP000790787">
    <property type="component" value="Chromosome 9"/>
</dbReference>
<dbReference type="GeneID" id="107777251"/>
<evidence type="ECO:0000313" key="2">
    <source>
        <dbReference type="RefSeq" id="XP_016452729.1"/>
    </source>
</evidence>
<protein>
    <submittedName>
        <fullName evidence="2">Uncharacterized protein LOC107777251</fullName>
    </submittedName>
    <submittedName>
        <fullName evidence="2">Uncharacterized protein isoform X2</fullName>
    </submittedName>
</protein>
<reference evidence="1" key="1">
    <citation type="journal article" date="2014" name="Nat. Commun.">
        <title>The tobacco genome sequence and its comparison with those of tomato and potato.</title>
        <authorList>
            <person name="Sierro N."/>
            <person name="Battey J.N."/>
            <person name="Ouadi S."/>
            <person name="Bakaher N."/>
            <person name="Bovet L."/>
            <person name="Willig A."/>
            <person name="Goepfert S."/>
            <person name="Peitsch M.C."/>
            <person name="Ivanov N.V."/>
        </authorList>
    </citation>
    <scope>NUCLEOTIDE SEQUENCE [LARGE SCALE GENOMIC DNA]</scope>
</reference>
<dbReference type="AlphaFoldDB" id="A0A1S3YKG2"/>
<sequence>MMLFAAIQVGIKWGYCKQLLSQKSWQISRITVLHGRFVVGRCRHVVNFVWYILYNFREDGAVAEGAFHLAEVPVDTSRGYSRYLFGLFAFCFVGHGLFKLVNKSLKLVNFTA</sequence>
<dbReference type="RefSeq" id="XP_016452729.1">
    <property type="nucleotide sequence ID" value="XM_016597243.1"/>
</dbReference>
<gene>
    <name evidence="2" type="primary">LOC107777251</name>
</gene>
<evidence type="ECO:0000313" key="1">
    <source>
        <dbReference type="Proteomes" id="UP000790787"/>
    </source>
</evidence>
<dbReference type="RefSeq" id="XP_016452729.1">
    <property type="nucleotide sequence ID" value="XM_016597243.2"/>
</dbReference>
<name>A0A1S3YKG2_TOBAC</name>
<reference evidence="2" key="2">
    <citation type="submission" date="2025-08" db="UniProtKB">
        <authorList>
            <consortium name="RefSeq"/>
        </authorList>
    </citation>
    <scope>IDENTIFICATION</scope>
    <source>
        <tissue evidence="2">Leaf</tissue>
    </source>
</reference>